<reference evidence="2" key="2">
    <citation type="submission" date="2020-09" db="EMBL/GenBank/DDBJ databases">
        <authorList>
            <person name="Sun Q."/>
            <person name="Zhou Y."/>
        </authorList>
    </citation>
    <scope>NUCLEOTIDE SEQUENCE</scope>
    <source>
        <strain evidence="2">CGMCC 1.12408</strain>
    </source>
</reference>
<protein>
    <recommendedName>
        <fullName evidence="1">GGDEF domain-containing protein</fullName>
    </recommendedName>
</protein>
<dbReference type="InterPro" id="IPR052163">
    <property type="entry name" value="DGC-Regulatory_Protein"/>
</dbReference>
<dbReference type="PROSITE" id="PS50887">
    <property type="entry name" value="GGDEF"/>
    <property type="match status" value="1"/>
</dbReference>
<dbReference type="AlphaFoldDB" id="A0A916RV21"/>
<organism evidence="2 3">
    <name type="scientific">Ornithinibacillus halotolerans</name>
    <dbReference type="NCBI Taxonomy" id="1274357"/>
    <lineage>
        <taxon>Bacteria</taxon>
        <taxon>Bacillati</taxon>
        <taxon>Bacillota</taxon>
        <taxon>Bacilli</taxon>
        <taxon>Bacillales</taxon>
        <taxon>Bacillaceae</taxon>
        <taxon>Ornithinibacillus</taxon>
    </lineage>
</organism>
<dbReference type="InterPro" id="IPR029787">
    <property type="entry name" value="Nucleotide_cyclase"/>
</dbReference>
<dbReference type="InterPro" id="IPR043128">
    <property type="entry name" value="Rev_trsase/Diguanyl_cyclase"/>
</dbReference>
<name>A0A916RV21_9BACI</name>
<comment type="caution">
    <text evidence="2">The sequence shown here is derived from an EMBL/GenBank/DDBJ whole genome shotgun (WGS) entry which is preliminary data.</text>
</comment>
<reference evidence="2" key="1">
    <citation type="journal article" date="2014" name="Int. J. Syst. Evol. Microbiol.">
        <title>Complete genome sequence of Corynebacterium casei LMG S-19264T (=DSM 44701T), isolated from a smear-ripened cheese.</title>
        <authorList>
            <consortium name="US DOE Joint Genome Institute (JGI-PGF)"/>
            <person name="Walter F."/>
            <person name="Albersmeier A."/>
            <person name="Kalinowski J."/>
            <person name="Ruckert C."/>
        </authorList>
    </citation>
    <scope>NUCLEOTIDE SEQUENCE</scope>
    <source>
        <strain evidence="2">CGMCC 1.12408</strain>
    </source>
</reference>
<dbReference type="Proteomes" id="UP000613512">
    <property type="component" value="Unassembled WGS sequence"/>
</dbReference>
<dbReference type="EMBL" id="BMEY01000006">
    <property type="protein sequence ID" value="GGA71900.1"/>
    <property type="molecule type" value="Genomic_DNA"/>
</dbReference>
<dbReference type="SUPFAM" id="SSF55073">
    <property type="entry name" value="Nucleotide cyclase"/>
    <property type="match status" value="1"/>
</dbReference>
<proteinExistence type="predicted"/>
<dbReference type="PANTHER" id="PTHR46663">
    <property type="entry name" value="DIGUANYLATE CYCLASE DGCT-RELATED"/>
    <property type="match status" value="1"/>
</dbReference>
<dbReference type="Gene3D" id="3.30.70.270">
    <property type="match status" value="1"/>
</dbReference>
<evidence type="ECO:0000259" key="1">
    <source>
        <dbReference type="PROSITE" id="PS50887"/>
    </source>
</evidence>
<dbReference type="InterPro" id="IPR000160">
    <property type="entry name" value="GGDEF_dom"/>
</dbReference>
<gene>
    <name evidence="2" type="ORF">GCM10008025_14650</name>
</gene>
<accession>A0A916RV21</accession>
<evidence type="ECO:0000313" key="3">
    <source>
        <dbReference type="Proteomes" id="UP000613512"/>
    </source>
</evidence>
<keyword evidence="3" id="KW-1185">Reference proteome</keyword>
<sequence length="62" mass="7078">MIIQAFNIPFFFKGHEIEIGVGIGIAIYPDHSTKKKQLVNMADKALYLAKESNNNIYKMYEA</sequence>
<feature type="domain" description="GGDEF" evidence="1">
    <location>
        <begin position="1"/>
        <end position="62"/>
    </location>
</feature>
<dbReference type="PANTHER" id="PTHR46663:SF2">
    <property type="entry name" value="GGDEF DOMAIN-CONTAINING PROTEIN"/>
    <property type="match status" value="1"/>
</dbReference>
<dbReference type="Pfam" id="PF00990">
    <property type="entry name" value="GGDEF"/>
    <property type="match status" value="1"/>
</dbReference>
<evidence type="ECO:0000313" key="2">
    <source>
        <dbReference type="EMBL" id="GGA71900.1"/>
    </source>
</evidence>
<dbReference type="RefSeq" id="WP_188384019.1">
    <property type="nucleotide sequence ID" value="NZ_BMEY01000006.1"/>
</dbReference>